<organism evidence="3 4">
    <name type="scientific">Roseivirga pacifica</name>
    <dbReference type="NCBI Taxonomy" id="1267423"/>
    <lineage>
        <taxon>Bacteria</taxon>
        <taxon>Pseudomonadati</taxon>
        <taxon>Bacteroidota</taxon>
        <taxon>Cytophagia</taxon>
        <taxon>Cytophagales</taxon>
        <taxon>Roseivirgaceae</taxon>
        <taxon>Roseivirga</taxon>
    </lineage>
</organism>
<evidence type="ECO:0000256" key="1">
    <source>
        <dbReference type="ARBA" id="ARBA00022679"/>
    </source>
</evidence>
<dbReference type="InterPro" id="IPR013216">
    <property type="entry name" value="Methyltransf_11"/>
</dbReference>
<dbReference type="AlphaFoldDB" id="A0A1I0R734"/>
<keyword evidence="4" id="KW-1185">Reference proteome</keyword>
<dbReference type="Gene3D" id="3.40.50.150">
    <property type="entry name" value="Vaccinia Virus protein VP39"/>
    <property type="match status" value="1"/>
</dbReference>
<dbReference type="SUPFAM" id="SSF53335">
    <property type="entry name" value="S-adenosyl-L-methionine-dependent methyltransferases"/>
    <property type="match status" value="1"/>
</dbReference>
<dbReference type="PANTHER" id="PTHR44068">
    <property type="entry name" value="ZGC:194242"/>
    <property type="match status" value="1"/>
</dbReference>
<proteinExistence type="predicted"/>
<evidence type="ECO:0000259" key="2">
    <source>
        <dbReference type="Pfam" id="PF08241"/>
    </source>
</evidence>
<dbReference type="GO" id="GO:0032259">
    <property type="term" value="P:methylation"/>
    <property type="evidence" value="ECO:0007669"/>
    <property type="project" value="UniProtKB-KW"/>
</dbReference>
<dbReference type="InterPro" id="IPR050447">
    <property type="entry name" value="Erg6_SMT_methyltransf"/>
</dbReference>
<dbReference type="EMBL" id="FOIR01000003">
    <property type="protein sequence ID" value="SEW36442.1"/>
    <property type="molecule type" value="Genomic_DNA"/>
</dbReference>
<protein>
    <submittedName>
        <fullName evidence="3">Ubiquinone/menaquinone biosynthesis C-methylase UbiE</fullName>
    </submittedName>
</protein>
<dbReference type="GO" id="GO:0003838">
    <property type="term" value="F:sterol 24-C-methyltransferase activity"/>
    <property type="evidence" value="ECO:0007669"/>
    <property type="project" value="TreeGrafter"/>
</dbReference>
<name>A0A1I0R734_9BACT</name>
<dbReference type="OrthoDB" id="9770553at2"/>
<gene>
    <name evidence="3" type="ORF">SAMN05216290_3179</name>
</gene>
<keyword evidence="1" id="KW-0808">Transferase</keyword>
<dbReference type="Proteomes" id="UP000199437">
    <property type="component" value="Unassembled WGS sequence"/>
</dbReference>
<dbReference type="GeneID" id="99987857"/>
<dbReference type="InterPro" id="IPR029063">
    <property type="entry name" value="SAM-dependent_MTases_sf"/>
</dbReference>
<keyword evidence="3" id="KW-0830">Ubiquinone</keyword>
<dbReference type="RefSeq" id="WP_090259687.1">
    <property type="nucleotide sequence ID" value="NZ_FOIR01000003.1"/>
</dbReference>
<dbReference type="CDD" id="cd02440">
    <property type="entry name" value="AdoMet_MTases"/>
    <property type="match status" value="1"/>
</dbReference>
<evidence type="ECO:0000313" key="4">
    <source>
        <dbReference type="Proteomes" id="UP000199437"/>
    </source>
</evidence>
<reference evidence="4" key="1">
    <citation type="submission" date="2016-10" db="EMBL/GenBank/DDBJ databases">
        <authorList>
            <person name="Varghese N."/>
            <person name="Submissions S."/>
        </authorList>
    </citation>
    <scope>NUCLEOTIDE SEQUENCE [LARGE SCALE GENOMIC DNA]</scope>
    <source>
        <strain evidence="4">CGMCC 1.12402</strain>
    </source>
</reference>
<feature type="domain" description="Methyltransferase type 11" evidence="2">
    <location>
        <begin position="55"/>
        <end position="153"/>
    </location>
</feature>
<keyword evidence="3" id="KW-0489">Methyltransferase</keyword>
<dbReference type="PANTHER" id="PTHR44068:SF1">
    <property type="entry name" value="HYPOTHETICAL LOC100005854"/>
    <property type="match status" value="1"/>
</dbReference>
<dbReference type="Pfam" id="PF08241">
    <property type="entry name" value="Methyltransf_11"/>
    <property type="match status" value="1"/>
</dbReference>
<evidence type="ECO:0000313" key="3">
    <source>
        <dbReference type="EMBL" id="SEW36442.1"/>
    </source>
</evidence>
<sequence>MEELSPEDLKAIESQLGCPSGAKGIEMASLMHETNFGMTKCAIDALALKSNEQVLELGHGNCAHLPYLLGKAEALVYTGLEISETMSSEAKQKNQSHAEAKKATFGLYNGTDIPFEGNTFRKVFTVNTLYFWAEPAKLLNEIHRVMKPEGILTIVFAKKSFMKNLPFVGDKFTLYSPEDLSQLVATSAFNSVDITEHTEQVKSKSGELVERQFCLAKLIKA</sequence>
<dbReference type="STRING" id="1267423.SAMN05216290_3179"/>
<accession>A0A1I0R734</accession>
<dbReference type="GO" id="GO:0016126">
    <property type="term" value="P:sterol biosynthetic process"/>
    <property type="evidence" value="ECO:0007669"/>
    <property type="project" value="TreeGrafter"/>
</dbReference>